<dbReference type="Proteomes" id="UP000186547">
    <property type="component" value="Chromosome"/>
</dbReference>
<organism evidence="4 5">
    <name type="scientific">Natronobacterium lacisalsi AJ5</name>
    <dbReference type="NCBI Taxonomy" id="358396"/>
    <lineage>
        <taxon>Archaea</taxon>
        <taxon>Methanobacteriati</taxon>
        <taxon>Methanobacteriota</taxon>
        <taxon>Stenosarchaea group</taxon>
        <taxon>Halobacteria</taxon>
        <taxon>Halobacteriales</taxon>
        <taxon>Natrialbaceae</taxon>
        <taxon>Natronobacterium</taxon>
    </lineage>
</organism>
<feature type="transmembrane region" description="Helical" evidence="1">
    <location>
        <begin position="161"/>
        <end position="179"/>
    </location>
</feature>
<feature type="transmembrane region" description="Helical" evidence="1">
    <location>
        <begin position="253"/>
        <end position="273"/>
    </location>
</feature>
<dbReference type="SMART" id="SM00014">
    <property type="entry name" value="acidPPc"/>
    <property type="match status" value="1"/>
</dbReference>
<feature type="transmembrane region" description="Helical" evidence="1">
    <location>
        <begin position="186"/>
        <end position="207"/>
    </location>
</feature>
<evidence type="ECO:0000313" key="3">
    <source>
        <dbReference type="EMBL" id="APW98142.1"/>
    </source>
</evidence>
<keyword evidence="1" id="KW-0812">Transmembrane</keyword>
<evidence type="ECO:0000313" key="4">
    <source>
        <dbReference type="EMBL" id="EMA28123.1"/>
    </source>
</evidence>
<feature type="transmembrane region" description="Helical" evidence="1">
    <location>
        <begin position="136"/>
        <end position="155"/>
    </location>
</feature>
<evidence type="ECO:0000256" key="1">
    <source>
        <dbReference type="SAM" id="Phobius"/>
    </source>
</evidence>
<evidence type="ECO:0000259" key="2">
    <source>
        <dbReference type="SMART" id="SM00014"/>
    </source>
</evidence>
<dbReference type="Gene3D" id="1.20.144.10">
    <property type="entry name" value="Phosphatidic acid phosphatase type 2/haloperoxidase"/>
    <property type="match status" value="1"/>
</dbReference>
<dbReference type="eggNOG" id="arCOG03058">
    <property type="taxonomic scope" value="Archaea"/>
</dbReference>
<dbReference type="PATRIC" id="fig|358396.7.peg.3808"/>
<feature type="transmembrane region" description="Helical" evidence="1">
    <location>
        <begin position="20"/>
        <end position="46"/>
    </location>
</feature>
<protein>
    <submittedName>
        <fullName evidence="3 4">Phosphoesterase PA-phosphatase</fullName>
    </submittedName>
</protein>
<dbReference type="GeneID" id="30921505"/>
<dbReference type="PANTHER" id="PTHR14969:SF13">
    <property type="entry name" value="AT30094P"/>
    <property type="match status" value="1"/>
</dbReference>
<name>M0L4U1_NATLA</name>
<accession>M0L4U1</accession>
<reference evidence="3" key="3">
    <citation type="submission" date="2017-01" db="EMBL/GenBank/DDBJ databases">
        <authorList>
            <person name="Mah S.A."/>
            <person name="Swanson W.J."/>
            <person name="Moy G.W."/>
            <person name="Vacquier V.D."/>
        </authorList>
    </citation>
    <scope>NUCLEOTIDE SEQUENCE</scope>
    <source>
        <strain evidence="3">AJ5</strain>
    </source>
</reference>
<dbReference type="InterPro" id="IPR036938">
    <property type="entry name" value="PAP2/HPO_sf"/>
</dbReference>
<sequence length="304" mass="31495">MSRGIGGVEVVQQYLPEWGAVVLALLTQLGDIWFLATVFAALYWFGVPNRDDVATLAGVWLSGIGLYNGLKELFGFPRPDRPLLETELLPPVVQPLYEATAFATGYGFPSGHAVNVTIVYVGLAALLPVGTARTRFGAAAAVVATVSFTRVALGVHYVIDVVVGVAVGLTLLAGTWHLVRRLPVDGATVSFGLAVVFGGFFLATLGTDAAIEGFAVLGAALGAFGGWQLVALERHLGAEPRSTRRSALRSRPAAVRGGLAALALLPLLTALALVVLSSAYAAGGAAGLATAAAVFVPTRFSSRR</sequence>
<feature type="transmembrane region" description="Helical" evidence="1">
    <location>
        <begin position="213"/>
        <end position="232"/>
    </location>
</feature>
<feature type="transmembrane region" description="Helical" evidence="1">
    <location>
        <begin position="279"/>
        <end position="298"/>
    </location>
</feature>
<reference evidence="3 6" key="1">
    <citation type="journal article" date="2011" name="J. Bacteriol.">
        <title>Genome sequence of Halobiforma lacisalsi AJ5, an extremely halophilic archaeon which harbors a bop gene.</title>
        <authorList>
            <person name="Jiang X."/>
            <person name="Wang S."/>
            <person name="Cheng H."/>
            <person name="Huo Y."/>
            <person name="Zhang X."/>
            <person name="Zhu X."/>
            <person name="Han X."/>
            <person name="Ni P."/>
            <person name="Wu M."/>
        </authorList>
    </citation>
    <scope>NUCLEOTIDE SEQUENCE [LARGE SCALE GENOMIC DNA]</scope>
    <source>
        <strain evidence="3 6">AJ5</strain>
    </source>
</reference>
<dbReference type="SUPFAM" id="SSF48317">
    <property type="entry name" value="Acid phosphatase/Vanadium-dependent haloperoxidase"/>
    <property type="match status" value="1"/>
</dbReference>
<proteinExistence type="predicted"/>
<keyword evidence="1" id="KW-1133">Transmembrane helix</keyword>
<dbReference type="AlphaFoldDB" id="M0L4U1"/>
<dbReference type="EMBL" id="AOLZ01000075">
    <property type="protein sequence ID" value="EMA28123.1"/>
    <property type="molecule type" value="Genomic_DNA"/>
</dbReference>
<gene>
    <name evidence="4" type="ORF">C445_18828</name>
    <name evidence="3" type="ORF">CHINAEXTREME_10235</name>
</gene>
<keyword evidence="5" id="KW-1185">Reference proteome</keyword>
<feature type="transmembrane region" description="Helical" evidence="1">
    <location>
        <begin position="112"/>
        <end position="129"/>
    </location>
</feature>
<dbReference type="KEGG" id="hlc:CHINAEXTREME10235"/>
<keyword evidence="1" id="KW-0472">Membrane</keyword>
<evidence type="ECO:0000313" key="6">
    <source>
        <dbReference type="Proteomes" id="UP000186547"/>
    </source>
</evidence>
<dbReference type="PANTHER" id="PTHR14969">
    <property type="entry name" value="SPHINGOSINE-1-PHOSPHATE PHOSPHOHYDROLASE"/>
    <property type="match status" value="1"/>
</dbReference>
<dbReference type="Proteomes" id="UP000011555">
    <property type="component" value="Unassembled WGS sequence"/>
</dbReference>
<feature type="domain" description="Phosphatidic acid phosphatase type 2/haloperoxidase" evidence="2">
    <location>
        <begin position="54"/>
        <end position="176"/>
    </location>
</feature>
<dbReference type="Pfam" id="PF01569">
    <property type="entry name" value="PAP2"/>
    <property type="match status" value="1"/>
</dbReference>
<dbReference type="RefSeq" id="WP_007143448.1">
    <property type="nucleotide sequence ID" value="NZ_AOLZ01000075.1"/>
</dbReference>
<evidence type="ECO:0000313" key="5">
    <source>
        <dbReference type="Proteomes" id="UP000011555"/>
    </source>
</evidence>
<dbReference type="InterPro" id="IPR000326">
    <property type="entry name" value="PAP2/HPO"/>
</dbReference>
<dbReference type="STRING" id="358396.CHINAEXTREME_10235"/>
<reference evidence="4 5" key="2">
    <citation type="journal article" date="2014" name="PLoS Genet.">
        <title>Phylogenetically driven sequencing of extremely halophilic archaea reveals strategies for static and dynamic osmo-response.</title>
        <authorList>
            <person name="Becker E.A."/>
            <person name="Seitzer P.M."/>
            <person name="Tritt A."/>
            <person name="Larsen D."/>
            <person name="Krusor M."/>
            <person name="Yao A.I."/>
            <person name="Wu D."/>
            <person name="Madern D."/>
            <person name="Eisen J.A."/>
            <person name="Darling A.E."/>
            <person name="Facciotti M.T."/>
        </authorList>
    </citation>
    <scope>NUCLEOTIDE SEQUENCE [LARGE SCALE GENOMIC DNA]</scope>
    <source>
        <strain evidence="4 5">AJ5</strain>
    </source>
</reference>
<dbReference type="EMBL" id="CP019285">
    <property type="protein sequence ID" value="APW98142.1"/>
    <property type="molecule type" value="Genomic_DNA"/>
</dbReference>